<dbReference type="Proteomes" id="UP000005237">
    <property type="component" value="Unassembled WGS sequence"/>
</dbReference>
<sequence>MFCCRSCSEPVKKLLDESTVIRKILNFKVESAVICAQCVVSSHHGDAHEIFKFPVVQQKYQSLVNISNVEKRGKTLRRRFSSMLETFTLFRNRFRNYDNKIVEMEKLAIESRGEQNHNVLLDNYEKCLEEAEVAIQAIQINYFARGV</sequence>
<protein>
    <submittedName>
        <fullName evidence="1">Uncharacterized protein</fullName>
    </submittedName>
</protein>
<evidence type="ECO:0000313" key="1">
    <source>
        <dbReference type="EnsemblMetazoa" id="CJA04798b.1"/>
    </source>
</evidence>
<proteinExistence type="predicted"/>
<dbReference type="AlphaFoldDB" id="A0A8R1DKS0"/>
<keyword evidence="2" id="KW-1185">Reference proteome</keyword>
<accession>A0A8R1DKS0</accession>
<evidence type="ECO:0000313" key="2">
    <source>
        <dbReference type="Proteomes" id="UP000005237"/>
    </source>
</evidence>
<reference evidence="1" key="2">
    <citation type="submission" date="2022-06" db="UniProtKB">
        <authorList>
            <consortium name="EnsemblMetazoa"/>
        </authorList>
    </citation>
    <scope>IDENTIFICATION</scope>
    <source>
        <strain evidence="1">DF5081</strain>
    </source>
</reference>
<organism evidence="1 2">
    <name type="scientific">Caenorhabditis japonica</name>
    <dbReference type="NCBI Taxonomy" id="281687"/>
    <lineage>
        <taxon>Eukaryota</taxon>
        <taxon>Metazoa</taxon>
        <taxon>Ecdysozoa</taxon>
        <taxon>Nematoda</taxon>
        <taxon>Chromadorea</taxon>
        <taxon>Rhabditida</taxon>
        <taxon>Rhabditina</taxon>
        <taxon>Rhabditomorpha</taxon>
        <taxon>Rhabditoidea</taxon>
        <taxon>Rhabditidae</taxon>
        <taxon>Peloderinae</taxon>
        <taxon>Caenorhabditis</taxon>
    </lineage>
</organism>
<reference evidence="2" key="1">
    <citation type="submission" date="2010-08" db="EMBL/GenBank/DDBJ databases">
        <authorList>
            <consortium name="Caenorhabditis japonica Sequencing Consortium"/>
            <person name="Wilson R.K."/>
        </authorList>
    </citation>
    <scope>NUCLEOTIDE SEQUENCE [LARGE SCALE GENOMIC DNA]</scope>
    <source>
        <strain evidence="2">DF5081</strain>
    </source>
</reference>
<name>A0A8R1DKS0_CAEJA</name>
<dbReference type="EnsemblMetazoa" id="CJA04798b.1">
    <property type="protein sequence ID" value="CJA04798b.1"/>
    <property type="gene ID" value="WBGene00124002"/>
</dbReference>